<dbReference type="AlphaFoldDB" id="A0A6J4PSD3"/>
<dbReference type="PANTHER" id="PTHR15020">
    <property type="entry name" value="FLAVIN REDUCTASE-RELATED"/>
    <property type="match status" value="1"/>
</dbReference>
<reference evidence="2" key="1">
    <citation type="submission" date="2020-02" db="EMBL/GenBank/DDBJ databases">
        <authorList>
            <person name="Meier V. D."/>
        </authorList>
    </citation>
    <scope>NUCLEOTIDE SEQUENCE</scope>
    <source>
        <strain evidence="2">AVDCRST_MAG35</strain>
    </source>
</reference>
<dbReference type="PANTHER" id="PTHR15020:SF50">
    <property type="entry name" value="UPF0659 PROTEIN YMR090W"/>
    <property type="match status" value="1"/>
</dbReference>
<evidence type="ECO:0000313" key="2">
    <source>
        <dbReference type="EMBL" id="CAA9418512.1"/>
    </source>
</evidence>
<evidence type="ECO:0000259" key="1">
    <source>
        <dbReference type="Pfam" id="PF13460"/>
    </source>
</evidence>
<sequence length="212" mass="22228">MRILLVGATGGTGLEIVRQALQRRIRVTAIVRSPEKLDQLASSITLAPGSVFDADDIAAAGAGCDAVLSAIGSPGGFLGLGATTVYSRAAAALTGGMPRAGIGRLLFCTSAGVEADDPGEVLPYRLIAKPLFLQRSYDDMAAAERAITASDLEWTLVRPARLTDRPGGRGYRVSPRYRARGGTAIPRADVAGFMLDQVADSTWLRATPTLTR</sequence>
<proteinExistence type="predicted"/>
<dbReference type="EMBL" id="CADCUY010000386">
    <property type="protein sequence ID" value="CAA9418512.1"/>
    <property type="molecule type" value="Genomic_DNA"/>
</dbReference>
<dbReference type="InterPro" id="IPR036291">
    <property type="entry name" value="NAD(P)-bd_dom_sf"/>
</dbReference>
<dbReference type="SUPFAM" id="SSF51735">
    <property type="entry name" value="NAD(P)-binding Rossmann-fold domains"/>
    <property type="match status" value="1"/>
</dbReference>
<dbReference type="InterPro" id="IPR016040">
    <property type="entry name" value="NAD(P)-bd_dom"/>
</dbReference>
<organism evidence="2">
    <name type="scientific">uncultured Quadrisphaera sp</name>
    <dbReference type="NCBI Taxonomy" id="904978"/>
    <lineage>
        <taxon>Bacteria</taxon>
        <taxon>Bacillati</taxon>
        <taxon>Actinomycetota</taxon>
        <taxon>Actinomycetes</taxon>
        <taxon>Kineosporiales</taxon>
        <taxon>Kineosporiaceae</taxon>
        <taxon>Quadrisphaera</taxon>
        <taxon>environmental samples</taxon>
    </lineage>
</organism>
<accession>A0A6J4PSD3</accession>
<feature type="domain" description="NAD(P)-binding" evidence="1">
    <location>
        <begin position="7"/>
        <end position="200"/>
    </location>
</feature>
<dbReference type="Pfam" id="PF13460">
    <property type="entry name" value="NAD_binding_10"/>
    <property type="match status" value="1"/>
</dbReference>
<protein>
    <recommendedName>
        <fullName evidence="1">NAD(P)-binding domain-containing protein</fullName>
    </recommendedName>
</protein>
<name>A0A6J4PSD3_9ACTN</name>
<dbReference type="Gene3D" id="3.40.50.720">
    <property type="entry name" value="NAD(P)-binding Rossmann-like Domain"/>
    <property type="match status" value="1"/>
</dbReference>
<gene>
    <name evidence="2" type="ORF">AVDCRST_MAG35-1844</name>
</gene>